<sequence>MQIPRTFKIAVNPRTATYWCLGAIGVIALVQFVRDHPIPITIVLANTIGLLLWVFGMKLLMGVMCSLLYGRSLDTLPQFARPLISFFMGGEREKLPHFTMTLLGILLFIMGTPFIFTAFFWYIRSGAVPGA</sequence>
<comment type="caution">
    <text evidence="2">The sequence shown here is derived from an EMBL/GenBank/DDBJ whole genome shotgun (WGS) entry which is preliminary data.</text>
</comment>
<proteinExistence type="predicted"/>
<dbReference type="Proteomes" id="UP000315252">
    <property type="component" value="Unassembled WGS sequence"/>
</dbReference>
<keyword evidence="1" id="KW-1133">Transmembrane helix</keyword>
<reference evidence="2 3" key="1">
    <citation type="submission" date="2019-06" db="EMBL/GenBank/DDBJ databases">
        <title>Whole genome sequence for Rhodospirillaceae sp. R148.</title>
        <authorList>
            <person name="Wang G."/>
        </authorList>
    </citation>
    <scope>NUCLEOTIDE SEQUENCE [LARGE SCALE GENOMIC DNA]</scope>
    <source>
        <strain evidence="2 3">R148</strain>
    </source>
</reference>
<evidence type="ECO:0000313" key="2">
    <source>
        <dbReference type="EMBL" id="TQV83626.1"/>
    </source>
</evidence>
<dbReference type="AlphaFoldDB" id="A0A545U2F0"/>
<dbReference type="RefSeq" id="WP_142894863.1">
    <property type="nucleotide sequence ID" value="NZ_ML660052.1"/>
</dbReference>
<dbReference type="EMBL" id="VHSH01000001">
    <property type="protein sequence ID" value="TQV83626.1"/>
    <property type="molecule type" value="Genomic_DNA"/>
</dbReference>
<evidence type="ECO:0000313" key="3">
    <source>
        <dbReference type="Proteomes" id="UP000315252"/>
    </source>
</evidence>
<keyword evidence="1" id="KW-0472">Membrane</keyword>
<feature type="transmembrane region" description="Helical" evidence="1">
    <location>
        <begin position="16"/>
        <end position="34"/>
    </location>
</feature>
<keyword evidence="1" id="KW-0812">Transmembrane</keyword>
<protein>
    <submittedName>
        <fullName evidence="2">Uncharacterized protein</fullName>
    </submittedName>
</protein>
<accession>A0A545U2F0</accession>
<name>A0A545U2F0_9PROT</name>
<keyword evidence="3" id="KW-1185">Reference proteome</keyword>
<feature type="transmembrane region" description="Helical" evidence="1">
    <location>
        <begin position="102"/>
        <end position="123"/>
    </location>
</feature>
<organism evidence="2 3">
    <name type="scientific">Denitrobaculum tricleocarpae</name>
    <dbReference type="NCBI Taxonomy" id="2591009"/>
    <lineage>
        <taxon>Bacteria</taxon>
        <taxon>Pseudomonadati</taxon>
        <taxon>Pseudomonadota</taxon>
        <taxon>Alphaproteobacteria</taxon>
        <taxon>Rhodospirillales</taxon>
        <taxon>Rhodospirillaceae</taxon>
        <taxon>Denitrobaculum</taxon>
    </lineage>
</organism>
<evidence type="ECO:0000256" key="1">
    <source>
        <dbReference type="SAM" id="Phobius"/>
    </source>
</evidence>
<gene>
    <name evidence="2" type="ORF">FKG95_03270</name>
</gene>
<feature type="transmembrane region" description="Helical" evidence="1">
    <location>
        <begin position="40"/>
        <end position="61"/>
    </location>
</feature>